<dbReference type="PANTHER" id="PTHR47169">
    <property type="entry name" value="OS01G0541250 PROTEIN"/>
    <property type="match status" value="1"/>
</dbReference>
<dbReference type="InterPro" id="IPR036397">
    <property type="entry name" value="RNaseH_sf"/>
</dbReference>
<dbReference type="VEuPathDB" id="FungiDB:H310_01742"/>
<sequence length="212" mass="23680">MWGVVHLDEKWFNAYKDRQKVHLVKGQTIGRRTSKSKRFIAKVMFLAAVSHPRFDCERGVMFDGKFGMWPIAKRVPAARNSRNRPAGTLVTTVVNVDAAVCCDFVMTRVIPANKARIPSSNKQLGFFASIQSLQSKVVSRSVDGVISLTLAAFLALCSEKLGNVFLAFQAVMRLVLEHNGDNRFRLPHLKKDTMRRAGTLMTNVTCPVSLLD</sequence>
<dbReference type="GO" id="GO:0003676">
    <property type="term" value="F:nucleic acid binding"/>
    <property type="evidence" value="ECO:0007669"/>
    <property type="project" value="InterPro"/>
</dbReference>
<proteinExistence type="predicted"/>
<protein>
    <submittedName>
        <fullName evidence="1">Uncharacterized protein</fullName>
    </submittedName>
</protein>
<dbReference type="Gene3D" id="3.30.420.10">
    <property type="entry name" value="Ribonuclease H-like superfamily/Ribonuclease H"/>
    <property type="match status" value="1"/>
</dbReference>
<dbReference type="GeneID" id="20078792"/>
<reference evidence="1" key="1">
    <citation type="submission" date="2013-12" db="EMBL/GenBank/DDBJ databases">
        <title>The Genome Sequence of Aphanomyces invadans NJM9701.</title>
        <authorList>
            <consortium name="The Broad Institute Genomics Platform"/>
            <person name="Russ C."/>
            <person name="Tyler B."/>
            <person name="van West P."/>
            <person name="Dieguez-Uribeondo J."/>
            <person name="Young S.K."/>
            <person name="Zeng Q."/>
            <person name="Gargeya S."/>
            <person name="Fitzgerald M."/>
            <person name="Abouelleil A."/>
            <person name="Alvarado L."/>
            <person name="Chapman S.B."/>
            <person name="Gainer-Dewar J."/>
            <person name="Goldberg J."/>
            <person name="Griggs A."/>
            <person name="Gujja S."/>
            <person name="Hansen M."/>
            <person name="Howarth C."/>
            <person name="Imamovic A."/>
            <person name="Ireland A."/>
            <person name="Larimer J."/>
            <person name="McCowan C."/>
            <person name="Murphy C."/>
            <person name="Pearson M."/>
            <person name="Poon T.W."/>
            <person name="Priest M."/>
            <person name="Roberts A."/>
            <person name="Saif S."/>
            <person name="Shea T."/>
            <person name="Sykes S."/>
            <person name="Wortman J."/>
            <person name="Nusbaum C."/>
            <person name="Birren B."/>
        </authorList>
    </citation>
    <scope>NUCLEOTIDE SEQUENCE [LARGE SCALE GENOMIC DNA]</scope>
    <source>
        <strain evidence="1">NJM9701</strain>
    </source>
</reference>
<gene>
    <name evidence="1" type="ORF">H310_01742</name>
</gene>
<dbReference type="RefSeq" id="XP_008863192.1">
    <property type="nucleotide sequence ID" value="XM_008864970.1"/>
</dbReference>
<dbReference type="OrthoDB" id="7951431at2759"/>
<dbReference type="AlphaFoldDB" id="A0A024ULB5"/>
<dbReference type="EMBL" id="KI913954">
    <property type="protein sequence ID" value="ETW07099.1"/>
    <property type="molecule type" value="Genomic_DNA"/>
</dbReference>
<evidence type="ECO:0000313" key="1">
    <source>
        <dbReference type="EMBL" id="ETW07099.1"/>
    </source>
</evidence>
<accession>A0A024ULB5</accession>
<name>A0A024ULB5_9STRA</name>
<organism evidence="1">
    <name type="scientific">Aphanomyces invadans</name>
    <dbReference type="NCBI Taxonomy" id="157072"/>
    <lineage>
        <taxon>Eukaryota</taxon>
        <taxon>Sar</taxon>
        <taxon>Stramenopiles</taxon>
        <taxon>Oomycota</taxon>
        <taxon>Saprolegniomycetes</taxon>
        <taxon>Saprolegniales</taxon>
        <taxon>Verrucalvaceae</taxon>
        <taxon>Aphanomyces</taxon>
    </lineage>
</organism>